<evidence type="ECO:0000256" key="1">
    <source>
        <dbReference type="SAM" id="MobiDB-lite"/>
    </source>
</evidence>
<accession>A0ABN9S740</accession>
<name>A0ABN9S740_9DINO</name>
<protein>
    <recommendedName>
        <fullName evidence="4">Subtilisin</fullName>
    </recommendedName>
</protein>
<gene>
    <name evidence="2" type="ORF">PCOR1329_LOCUS27167</name>
</gene>
<reference evidence="2" key="1">
    <citation type="submission" date="2023-10" db="EMBL/GenBank/DDBJ databases">
        <authorList>
            <person name="Chen Y."/>
            <person name="Shah S."/>
            <person name="Dougan E. K."/>
            <person name="Thang M."/>
            <person name="Chan C."/>
        </authorList>
    </citation>
    <scope>NUCLEOTIDE SEQUENCE [LARGE SCALE GENOMIC DNA]</scope>
</reference>
<evidence type="ECO:0000313" key="3">
    <source>
        <dbReference type="Proteomes" id="UP001189429"/>
    </source>
</evidence>
<dbReference type="Proteomes" id="UP001189429">
    <property type="component" value="Unassembled WGS sequence"/>
</dbReference>
<feature type="non-terminal residue" evidence="2">
    <location>
        <position position="1"/>
    </location>
</feature>
<evidence type="ECO:0008006" key="4">
    <source>
        <dbReference type="Google" id="ProtNLM"/>
    </source>
</evidence>
<proteinExistence type="predicted"/>
<dbReference type="EMBL" id="CAUYUJ010009795">
    <property type="protein sequence ID" value="CAK0827697.1"/>
    <property type="molecule type" value="Genomic_DNA"/>
</dbReference>
<feature type="non-terminal residue" evidence="2">
    <location>
        <position position="62"/>
    </location>
</feature>
<feature type="region of interest" description="Disordered" evidence="1">
    <location>
        <begin position="1"/>
        <end position="20"/>
    </location>
</feature>
<evidence type="ECO:0000313" key="2">
    <source>
        <dbReference type="EMBL" id="CAK0827697.1"/>
    </source>
</evidence>
<organism evidence="2 3">
    <name type="scientific">Prorocentrum cordatum</name>
    <dbReference type="NCBI Taxonomy" id="2364126"/>
    <lineage>
        <taxon>Eukaryota</taxon>
        <taxon>Sar</taxon>
        <taxon>Alveolata</taxon>
        <taxon>Dinophyceae</taxon>
        <taxon>Prorocentrales</taxon>
        <taxon>Prorocentraceae</taxon>
        <taxon>Prorocentrum</taxon>
    </lineage>
</organism>
<keyword evidence="3" id="KW-1185">Reference proteome</keyword>
<comment type="caution">
    <text evidence="2">The sequence shown here is derived from an EMBL/GenBank/DDBJ whole genome shotgun (WGS) entry which is preliminary data.</text>
</comment>
<sequence>EGKTEDGMWHGPGRSDGAASVPTSAVGCPAGCPECSVAAGLLGACTSGEHLGRTALPSPCPL</sequence>